<dbReference type="EMBL" id="CAJFDI010000003">
    <property type="protein sequence ID" value="CAD5223204.1"/>
    <property type="molecule type" value="Genomic_DNA"/>
</dbReference>
<name>A0A7I8WG05_BURXY</name>
<dbReference type="Pfam" id="PF06482">
    <property type="entry name" value="Endostatin"/>
    <property type="match status" value="1"/>
</dbReference>
<proteinExistence type="predicted"/>
<gene>
    <name evidence="5" type="ORF">BXYJ_LOCUS7862</name>
</gene>
<evidence type="ECO:0000259" key="3">
    <source>
        <dbReference type="Pfam" id="PF06482"/>
    </source>
</evidence>
<evidence type="ECO:0000313" key="5">
    <source>
        <dbReference type="EMBL" id="CAD5223204.1"/>
    </source>
</evidence>
<dbReference type="Gene3D" id="3.10.100.10">
    <property type="entry name" value="Mannose-Binding Protein A, subunit A"/>
    <property type="match status" value="1"/>
</dbReference>
<evidence type="ECO:0000259" key="4">
    <source>
        <dbReference type="Pfam" id="PF20010"/>
    </source>
</evidence>
<evidence type="ECO:0000256" key="2">
    <source>
        <dbReference type="SAM" id="SignalP"/>
    </source>
</evidence>
<feature type="compositionally biased region" description="Polar residues" evidence="1">
    <location>
        <begin position="189"/>
        <end position="201"/>
    </location>
</feature>
<dbReference type="Proteomes" id="UP000659654">
    <property type="component" value="Unassembled WGS sequence"/>
</dbReference>
<dbReference type="InterPro" id="IPR045463">
    <property type="entry name" value="XV/XVIII_trimerization_dom"/>
</dbReference>
<evidence type="ECO:0000256" key="1">
    <source>
        <dbReference type="SAM" id="MobiDB-lite"/>
    </source>
</evidence>
<dbReference type="InterPro" id="IPR016187">
    <property type="entry name" value="CTDL_fold"/>
</dbReference>
<dbReference type="Proteomes" id="UP000582659">
    <property type="component" value="Unassembled WGS sequence"/>
</dbReference>
<dbReference type="OrthoDB" id="10060752at2759"/>
<evidence type="ECO:0000313" key="6">
    <source>
        <dbReference type="Proteomes" id="UP000659654"/>
    </source>
</evidence>
<feature type="domain" description="Collagen type XV/XVIII trimerization" evidence="4">
    <location>
        <begin position="122"/>
        <end position="166"/>
    </location>
</feature>
<dbReference type="InterPro" id="IPR016186">
    <property type="entry name" value="C-type_lectin-like/link_sf"/>
</dbReference>
<dbReference type="AlphaFoldDB" id="A0A7I8WG05"/>
<dbReference type="SUPFAM" id="SSF56436">
    <property type="entry name" value="C-type lectin-like"/>
    <property type="match status" value="1"/>
</dbReference>
<accession>A0A7I8WG05</accession>
<keyword evidence="6" id="KW-1185">Reference proteome</keyword>
<organism evidence="5 6">
    <name type="scientific">Bursaphelenchus xylophilus</name>
    <name type="common">Pinewood nematode worm</name>
    <name type="synonym">Aphelenchoides xylophilus</name>
    <dbReference type="NCBI Taxonomy" id="6326"/>
    <lineage>
        <taxon>Eukaryota</taxon>
        <taxon>Metazoa</taxon>
        <taxon>Ecdysozoa</taxon>
        <taxon>Nematoda</taxon>
        <taxon>Chromadorea</taxon>
        <taxon>Rhabditida</taxon>
        <taxon>Tylenchina</taxon>
        <taxon>Tylenchomorpha</taxon>
        <taxon>Aphelenchoidea</taxon>
        <taxon>Aphelenchoididae</taxon>
        <taxon>Bursaphelenchus</taxon>
    </lineage>
</organism>
<feature type="chain" id="PRO_5035253310" evidence="2">
    <location>
        <begin position="16"/>
        <end position="402"/>
    </location>
</feature>
<feature type="signal peptide" evidence="2">
    <location>
        <begin position="1"/>
        <end position="15"/>
    </location>
</feature>
<dbReference type="EMBL" id="CAJFCV020000003">
    <property type="protein sequence ID" value="CAG9111896.1"/>
    <property type="molecule type" value="Genomic_DNA"/>
</dbReference>
<dbReference type="SMR" id="A0A7I8WG05"/>
<dbReference type="Pfam" id="PF20010">
    <property type="entry name" value="Collagen_trimer"/>
    <property type="match status" value="1"/>
</dbReference>
<feature type="domain" description="Collagenase NC10/endostatin" evidence="3">
    <location>
        <begin position="239"/>
        <end position="400"/>
    </location>
</feature>
<reference evidence="5" key="1">
    <citation type="submission" date="2020-09" db="EMBL/GenBank/DDBJ databases">
        <authorList>
            <person name="Kikuchi T."/>
        </authorList>
    </citation>
    <scope>NUCLEOTIDE SEQUENCE</scope>
    <source>
        <strain evidence="5">Ka4C1</strain>
    </source>
</reference>
<comment type="caution">
    <text evidence="5">The sequence shown here is derived from an EMBL/GenBank/DDBJ whole genome shotgun (WGS) entry which is preliminary data.</text>
</comment>
<protein>
    <submittedName>
        <fullName evidence="5">(pine wood nematode) hypothetical protein</fullName>
    </submittedName>
</protein>
<dbReference type="InterPro" id="IPR010515">
    <property type="entry name" value="Collagenase_NC10/endostatin"/>
</dbReference>
<sequence length="402" mass="44316">MKILFLLLLPLLVNSQTRSTFKARDHSVKSVAIDYHGDSVEVEEVARPQNSTLNGTPRRFPGYPYRKPQGIKGERGETGPPGAPGKCGCNAKELEEKIDQAVRQRVEETLRSTENAPGSNSKVFPREDELLKSTVHEGLLAFALDTQRLFIRTKNGFSLVRLDETILDPLPHPPPPKRPPRPCRPHFSTEPSTGGLSYQTCRSQEPQISTDLIDEEQYRIFNLRPRAPLIHDGLGGTVKLVPLNRPISGLAGGVENLDAQCKKEARESGISGEFSALVSAKGRNPKALISSGQSSWPVVNIFGARLFDSWERVFGDVSLQAASLYTFDKRNVLHNGAWSDGWLWHGIPPAESESDLQNCLDWRSGDSAHFAWASPLSAHRPLFSHAQKGSCSIKMVVLCVGT</sequence>
<feature type="region of interest" description="Disordered" evidence="1">
    <location>
        <begin position="168"/>
        <end position="201"/>
    </location>
</feature>
<keyword evidence="2" id="KW-0732">Signal</keyword>